<keyword evidence="2" id="KW-1185">Reference proteome</keyword>
<evidence type="ECO:0000313" key="1">
    <source>
        <dbReference type="EMBL" id="MCR2834735.1"/>
    </source>
</evidence>
<comment type="caution">
    <text evidence="1">The sequence shown here is derived from an EMBL/GenBank/DDBJ whole genome shotgun (WGS) entry which is preliminary data.</text>
</comment>
<sequence length="62" mass="7292">MEQGTISSHFVYYHIKPDAIDKIVVFHEGAIYPSGTQFAVGDRVNFERYKDYPDWAKRVERI</sequence>
<proteinExistence type="predicted"/>
<dbReference type="EMBL" id="JANKHH010000007">
    <property type="protein sequence ID" value="MCR2834735.1"/>
    <property type="molecule type" value="Genomic_DNA"/>
</dbReference>
<evidence type="ECO:0000313" key="2">
    <source>
        <dbReference type="Proteomes" id="UP001206067"/>
    </source>
</evidence>
<organism evidence="1 2">
    <name type="scientific">Parerythrobacter lacustris</name>
    <dbReference type="NCBI Taxonomy" id="2969984"/>
    <lineage>
        <taxon>Bacteria</taxon>
        <taxon>Pseudomonadati</taxon>
        <taxon>Pseudomonadota</taxon>
        <taxon>Alphaproteobacteria</taxon>
        <taxon>Sphingomonadales</taxon>
        <taxon>Erythrobacteraceae</taxon>
        <taxon>Parerythrobacter</taxon>
    </lineage>
</organism>
<gene>
    <name evidence="1" type="ORF">NSO95_12350</name>
</gene>
<reference evidence="1 2" key="1">
    <citation type="submission" date="2022-08" db="EMBL/GenBank/DDBJ databases">
        <title>Polyphasic taxonomy analysis of Qipengyuania sp.RS5-5.</title>
        <authorList>
            <person name="Xamxidin M."/>
            <person name="Wu M."/>
        </authorList>
    </citation>
    <scope>NUCLEOTIDE SEQUENCE [LARGE SCALE GENOMIC DNA]</scope>
    <source>
        <strain evidence="1 2">RS5-5</strain>
    </source>
</reference>
<accession>A0ABT1XVP3</accession>
<dbReference type="RefSeq" id="WP_257596575.1">
    <property type="nucleotide sequence ID" value="NZ_JANKHH010000007.1"/>
</dbReference>
<dbReference type="Proteomes" id="UP001206067">
    <property type="component" value="Unassembled WGS sequence"/>
</dbReference>
<name>A0ABT1XVP3_9SPHN</name>
<protein>
    <submittedName>
        <fullName evidence="1">Uncharacterized protein</fullName>
    </submittedName>
</protein>